<dbReference type="InterPro" id="IPR050862">
    <property type="entry name" value="RdRp_reductase_class-2"/>
</dbReference>
<evidence type="ECO:0000256" key="5">
    <source>
        <dbReference type="ARBA" id="ARBA00023285"/>
    </source>
</evidence>
<reference evidence="10" key="1">
    <citation type="journal article" date="2019" name="Int. J. Syst. Evol. Microbiol.">
        <title>The Global Catalogue of Microorganisms (GCM) 10K type strain sequencing project: providing services to taxonomists for standard genome sequencing and annotation.</title>
        <authorList>
            <consortium name="The Broad Institute Genomics Platform"/>
            <consortium name="The Broad Institute Genome Sequencing Center for Infectious Disease"/>
            <person name="Wu L."/>
            <person name="Ma J."/>
        </authorList>
    </citation>
    <scope>NUCLEOTIDE SEQUENCE [LARGE SCALE GENOMIC DNA]</scope>
    <source>
        <strain evidence="10">JCM 18326</strain>
    </source>
</reference>
<dbReference type="Pfam" id="PF00317">
    <property type="entry name" value="Ribonuc_red_lgN"/>
    <property type="match status" value="1"/>
</dbReference>
<evidence type="ECO:0000256" key="2">
    <source>
        <dbReference type="ARBA" id="ARBA00022628"/>
    </source>
</evidence>
<feature type="domain" description="Ribonucleotide reductase large subunit C-terminal" evidence="8">
    <location>
        <begin position="90"/>
        <end position="213"/>
    </location>
</feature>
<dbReference type="PANTHER" id="PTHR43371">
    <property type="entry name" value="VITAMIN B12-DEPENDENT RIBONUCLEOTIDE REDUCTASE"/>
    <property type="match status" value="1"/>
</dbReference>
<feature type="domain" description="Ribonucleotide reductase large subunit N-terminal" evidence="7">
    <location>
        <begin position="20"/>
        <end position="86"/>
    </location>
</feature>
<dbReference type="NCBIfam" id="NF006577">
    <property type="entry name" value="PRK09102.1"/>
    <property type="match status" value="1"/>
</dbReference>
<keyword evidence="3 6" id="KW-0560">Oxidoreductase</keyword>
<sequence>MTVSVQQSMVKGVDYPEWMTEEGLQTLSRGYLLQGETVRDAMSRIARSAALRLEKPEFEKRIFEAIWNNFLCPASPIWSNMGTERGLPISCFGSYVPDSIAGIASSLGEVMMMSKMGGGTSVNISDVRPRGSEIFNNGKSSGVYPFLEMFDSVINGTNQGSTRRGMMAAYLDIEHGDIDEFLSIKDVGKSIQNIYMGVTVTDSFIQKVKDGDQRSREVWAKVIKSRIEKGIPYVMYIDNANEQRPQWYKDQDMKIGASNLCSEIMLPSNEEESFVCCLSSLNLARYEEWKDTDLVETATFFLDAVMEEFIEKSADIPHMERPHNFAKNHRALGLGVLGWHSFLQQKGIPFLGLQADSWTRIIFKQIKEQAEAASEKLATIYGEPKVLKGTGRRNATLSAVAPTTSNAIIAGGYSTGIEPIASNYYIMDSAKGTFVRKNKHLEALLEEKGENKPEVWKQILSQGGSVQGLPFLSEEEKELFLTFKEINQMGLVKQAGIRQQFIDQGQSLNVNFPPFTPVKEINAVMLKAHELGVKALYYQRSESVLRNNMNLTDDECISCEG</sequence>
<comment type="caution">
    <text evidence="9">The sequence shown here is derived from an EMBL/GenBank/DDBJ whole genome shotgun (WGS) entry which is preliminary data.</text>
</comment>
<evidence type="ECO:0000313" key="10">
    <source>
        <dbReference type="Proteomes" id="UP001500298"/>
    </source>
</evidence>
<comment type="function">
    <text evidence="6">Provides the precursors necessary for DNA synthesis. Catalyzes the biosynthesis of deoxyribonucleotides from the corresponding ribonucleotides.</text>
</comment>
<evidence type="ECO:0000256" key="3">
    <source>
        <dbReference type="ARBA" id="ARBA00023002"/>
    </source>
</evidence>
<dbReference type="EC" id="1.17.4.1" evidence="6"/>
<dbReference type="EMBL" id="BAABJX010000010">
    <property type="protein sequence ID" value="GAA4823871.1"/>
    <property type="molecule type" value="Genomic_DNA"/>
</dbReference>
<evidence type="ECO:0000259" key="7">
    <source>
        <dbReference type="Pfam" id="PF00317"/>
    </source>
</evidence>
<gene>
    <name evidence="9" type="ORF">GCM10023331_05420</name>
</gene>
<keyword evidence="5" id="KW-0170">Cobalt</keyword>
<keyword evidence="2" id="KW-0846">Cobalamin</keyword>
<dbReference type="Pfam" id="PF02867">
    <property type="entry name" value="Ribonuc_red_lgC"/>
    <property type="match status" value="3"/>
</dbReference>
<keyword evidence="4 6" id="KW-0215">Deoxyribonucleotide synthesis</keyword>
<dbReference type="InterPro" id="IPR013509">
    <property type="entry name" value="RNR_lsu_N"/>
</dbReference>
<dbReference type="PANTHER" id="PTHR43371:SF1">
    <property type="entry name" value="RIBONUCLEOSIDE-DIPHOSPHATE REDUCTASE"/>
    <property type="match status" value="1"/>
</dbReference>
<comment type="catalytic activity">
    <reaction evidence="6">
        <text>a 2'-deoxyribonucleoside 5'-diphosphate + [thioredoxin]-disulfide + H2O = a ribonucleoside 5'-diphosphate + [thioredoxin]-dithiol</text>
        <dbReference type="Rhea" id="RHEA:23252"/>
        <dbReference type="Rhea" id="RHEA-COMP:10698"/>
        <dbReference type="Rhea" id="RHEA-COMP:10700"/>
        <dbReference type="ChEBI" id="CHEBI:15377"/>
        <dbReference type="ChEBI" id="CHEBI:29950"/>
        <dbReference type="ChEBI" id="CHEBI:50058"/>
        <dbReference type="ChEBI" id="CHEBI:57930"/>
        <dbReference type="ChEBI" id="CHEBI:73316"/>
        <dbReference type="EC" id="1.17.4.1"/>
    </reaction>
</comment>
<protein>
    <recommendedName>
        <fullName evidence="6">Ribonucleoside-diphosphate reductase</fullName>
        <ecNumber evidence="6">1.17.4.1</ecNumber>
    </recommendedName>
</protein>
<feature type="domain" description="Ribonucleotide reductase large subunit C-terminal" evidence="8">
    <location>
        <begin position="388"/>
        <end position="538"/>
    </location>
</feature>
<keyword evidence="10" id="KW-1185">Reference proteome</keyword>
<organism evidence="9 10">
    <name type="scientific">Algivirga pacifica</name>
    <dbReference type="NCBI Taxonomy" id="1162670"/>
    <lineage>
        <taxon>Bacteria</taxon>
        <taxon>Pseudomonadati</taxon>
        <taxon>Bacteroidota</taxon>
        <taxon>Cytophagia</taxon>
        <taxon>Cytophagales</taxon>
        <taxon>Flammeovirgaceae</taxon>
        <taxon>Algivirga</taxon>
    </lineage>
</organism>
<accession>A0ABP9D619</accession>
<dbReference type="InterPro" id="IPR000788">
    <property type="entry name" value="RNR_lg_C"/>
</dbReference>
<dbReference type="Proteomes" id="UP001500298">
    <property type="component" value="Unassembled WGS sequence"/>
</dbReference>
<evidence type="ECO:0000256" key="4">
    <source>
        <dbReference type="ARBA" id="ARBA00023116"/>
    </source>
</evidence>
<dbReference type="PRINTS" id="PR01183">
    <property type="entry name" value="RIBORDTASEM1"/>
</dbReference>
<evidence type="ECO:0000256" key="6">
    <source>
        <dbReference type="RuleBase" id="RU003410"/>
    </source>
</evidence>
<evidence type="ECO:0000313" key="9">
    <source>
        <dbReference type="EMBL" id="GAA4823871.1"/>
    </source>
</evidence>
<proteinExistence type="inferred from homology"/>
<feature type="domain" description="Ribonucleotide reductase large subunit C-terminal" evidence="8">
    <location>
        <begin position="215"/>
        <end position="382"/>
    </location>
</feature>
<name>A0ABP9D619_9BACT</name>
<evidence type="ECO:0000256" key="1">
    <source>
        <dbReference type="ARBA" id="ARBA00001922"/>
    </source>
</evidence>
<comment type="cofactor">
    <cofactor evidence="1">
        <name>adenosylcob(III)alamin</name>
        <dbReference type="ChEBI" id="CHEBI:18408"/>
    </cofactor>
</comment>
<dbReference type="NCBIfam" id="TIGR02510">
    <property type="entry name" value="NrdE-prime"/>
    <property type="match status" value="1"/>
</dbReference>
<evidence type="ECO:0000259" key="8">
    <source>
        <dbReference type="Pfam" id="PF02867"/>
    </source>
</evidence>
<comment type="similarity">
    <text evidence="6">Belongs to the ribonucleoside diphosphate reductase large chain family.</text>
</comment>
<dbReference type="RefSeq" id="WP_345368993.1">
    <property type="nucleotide sequence ID" value="NZ_BAABJX010000010.1"/>
</dbReference>
<dbReference type="Gene3D" id="3.20.70.20">
    <property type="match status" value="1"/>
</dbReference>
<dbReference type="InterPro" id="IPR013350">
    <property type="entry name" value="RNR_alpha"/>
</dbReference>
<dbReference type="SUPFAM" id="SSF51998">
    <property type="entry name" value="PFL-like glycyl radical enzymes"/>
    <property type="match status" value="1"/>
</dbReference>